<dbReference type="Gene3D" id="1.20.58.340">
    <property type="entry name" value="Magnesium transport protein CorA, transmembrane region"/>
    <property type="match status" value="2"/>
</dbReference>
<evidence type="ECO:0000256" key="3">
    <source>
        <dbReference type="ARBA" id="ARBA00022448"/>
    </source>
</evidence>
<dbReference type="AlphaFoldDB" id="A0A0L6TZM3"/>
<feature type="transmembrane region" description="Helical" evidence="13">
    <location>
        <begin position="280"/>
        <end position="300"/>
    </location>
</feature>
<dbReference type="FunFam" id="1.20.58.340:FF:000004">
    <property type="entry name" value="Magnesium transport protein CorA"/>
    <property type="match status" value="1"/>
</dbReference>
<dbReference type="InterPro" id="IPR002523">
    <property type="entry name" value="MgTranspt_CorA/ZnTranspt_ZntB"/>
</dbReference>
<evidence type="ECO:0000313" key="15">
    <source>
        <dbReference type="Proteomes" id="UP000036873"/>
    </source>
</evidence>
<comment type="catalytic activity">
    <reaction evidence="10">
        <text>Mg(2+)(in) = Mg(2+)(out)</text>
        <dbReference type="Rhea" id="RHEA:29827"/>
        <dbReference type="ChEBI" id="CHEBI:18420"/>
    </reaction>
</comment>
<dbReference type="CDD" id="cd12826">
    <property type="entry name" value="EcCorA_ZntB-like_u1"/>
    <property type="match status" value="1"/>
</dbReference>
<dbReference type="SUPFAM" id="SSF143865">
    <property type="entry name" value="CorA soluble domain-like"/>
    <property type="match status" value="1"/>
</dbReference>
<dbReference type="InterPro" id="IPR045861">
    <property type="entry name" value="CorA_cytoplasmic_dom"/>
</dbReference>
<keyword evidence="8" id="KW-0406">Ion transport</keyword>
<feature type="transmembrane region" description="Helical" evidence="13">
    <location>
        <begin position="245"/>
        <end position="268"/>
    </location>
</feature>
<gene>
    <name evidence="14" type="ORF">AKG39_10415</name>
</gene>
<keyword evidence="6" id="KW-0460">Magnesium</keyword>
<comment type="caution">
    <text evidence="14">The sequence shown here is derived from an EMBL/GenBank/DDBJ whole genome shotgun (WGS) entry which is preliminary data.</text>
</comment>
<comment type="similarity">
    <text evidence="2">Belongs to the CorA metal ion transporter (MIT) (TC 1.A.35) family.</text>
</comment>
<proteinExistence type="inferred from homology"/>
<evidence type="ECO:0000256" key="8">
    <source>
        <dbReference type="ARBA" id="ARBA00023065"/>
    </source>
</evidence>
<evidence type="ECO:0000256" key="13">
    <source>
        <dbReference type="SAM" id="Phobius"/>
    </source>
</evidence>
<evidence type="ECO:0000256" key="6">
    <source>
        <dbReference type="ARBA" id="ARBA00022842"/>
    </source>
</evidence>
<comment type="subcellular location">
    <subcellularLocation>
        <location evidence="1">Cell membrane</location>
        <topology evidence="1">Multi-pass membrane protein</topology>
    </subcellularLocation>
</comment>
<dbReference type="EMBL" id="LGYO01000025">
    <property type="protein sequence ID" value="KNZ41716.1"/>
    <property type="molecule type" value="Genomic_DNA"/>
</dbReference>
<keyword evidence="3" id="KW-0813">Transport</keyword>
<dbReference type="Pfam" id="PF01544">
    <property type="entry name" value="CorA"/>
    <property type="match status" value="1"/>
</dbReference>
<evidence type="ECO:0000256" key="11">
    <source>
        <dbReference type="ARBA" id="ARBA00045497"/>
    </source>
</evidence>
<sequence>MIYRFNHDVLIVDALENVNALEGKSHLCIFNLNELESVSPDLGISPKIVAECLEGITSKFESHDGFDFVTLNIPEAINEGGKPHRLCIYFTDKFLLFVSDHDDFFKNLIFDIEAEKIKNISPGKIIRLFFDKLTLDDRFILEKIEQEIAKLEEDLIMSKTDELIPFLIAFRKKLLSLKRYYEELLEISESIEENENELIDKKELRYFKIHTNRVNRLYNGVVNLRDYGSQIRETYQEQMDINLNYVMKVFTVITSIFLPLTLIVGWYGMNIIMPEFHWEYGYHFVIVLCLAVVTVTLIYFKKNKWF</sequence>
<keyword evidence="7 13" id="KW-1133">Transmembrane helix</keyword>
<dbReference type="PANTHER" id="PTHR46494">
    <property type="entry name" value="CORA FAMILY METAL ION TRANSPORTER (EUROFUNG)"/>
    <property type="match status" value="1"/>
</dbReference>
<evidence type="ECO:0000256" key="5">
    <source>
        <dbReference type="ARBA" id="ARBA00022692"/>
    </source>
</evidence>
<comment type="function">
    <text evidence="11">Mediates influx of magnesium ions. Alternates between open and closed states. Activated by low cytoplasmic Mg(2+) levels. Inactive when cytoplasmic Mg(2+) levels are high.</text>
</comment>
<reference evidence="15" key="1">
    <citation type="submission" date="2015-07" db="EMBL/GenBank/DDBJ databases">
        <title>Draft genome sequence of Acetobacterium bakii DSM 8293, a potential psychrophilic chemical producer through syngas fermentation.</title>
        <authorList>
            <person name="Song Y."/>
            <person name="Hwang S."/>
            <person name="Cho B.-K."/>
        </authorList>
    </citation>
    <scope>NUCLEOTIDE SEQUENCE [LARGE SCALE GENOMIC DNA]</scope>
    <source>
        <strain evidence="15">DSM 8239</strain>
    </source>
</reference>
<evidence type="ECO:0000256" key="12">
    <source>
        <dbReference type="SAM" id="Coils"/>
    </source>
</evidence>
<evidence type="ECO:0000256" key="10">
    <source>
        <dbReference type="ARBA" id="ARBA00034269"/>
    </source>
</evidence>
<dbReference type="GO" id="GO:0050897">
    <property type="term" value="F:cobalt ion binding"/>
    <property type="evidence" value="ECO:0007669"/>
    <property type="project" value="TreeGrafter"/>
</dbReference>
<dbReference type="STRING" id="52689.AKG39_10415"/>
<protein>
    <submittedName>
        <fullName evidence="14">Magnesium transporter</fullName>
    </submittedName>
</protein>
<organism evidence="14 15">
    <name type="scientific">Acetobacterium bakii</name>
    <dbReference type="NCBI Taxonomy" id="52689"/>
    <lineage>
        <taxon>Bacteria</taxon>
        <taxon>Bacillati</taxon>
        <taxon>Bacillota</taxon>
        <taxon>Clostridia</taxon>
        <taxon>Eubacteriales</taxon>
        <taxon>Eubacteriaceae</taxon>
        <taxon>Acetobacterium</taxon>
    </lineage>
</organism>
<keyword evidence="12" id="KW-0175">Coiled coil</keyword>
<evidence type="ECO:0000256" key="4">
    <source>
        <dbReference type="ARBA" id="ARBA00022475"/>
    </source>
</evidence>
<evidence type="ECO:0000313" key="14">
    <source>
        <dbReference type="EMBL" id="KNZ41716.1"/>
    </source>
</evidence>
<feature type="coiled-coil region" evidence="12">
    <location>
        <begin position="141"/>
        <end position="201"/>
    </location>
</feature>
<dbReference type="SUPFAM" id="SSF144083">
    <property type="entry name" value="Magnesium transport protein CorA, transmembrane region"/>
    <property type="match status" value="1"/>
</dbReference>
<dbReference type="PANTHER" id="PTHR46494:SF1">
    <property type="entry name" value="CORA FAMILY METAL ION TRANSPORTER (EUROFUNG)"/>
    <property type="match status" value="1"/>
</dbReference>
<dbReference type="GO" id="GO:0005886">
    <property type="term" value="C:plasma membrane"/>
    <property type="evidence" value="ECO:0007669"/>
    <property type="project" value="UniProtKB-SubCell"/>
</dbReference>
<dbReference type="GO" id="GO:0015095">
    <property type="term" value="F:magnesium ion transmembrane transporter activity"/>
    <property type="evidence" value="ECO:0007669"/>
    <property type="project" value="TreeGrafter"/>
</dbReference>
<keyword evidence="4" id="KW-1003">Cell membrane</keyword>
<keyword evidence="9 13" id="KW-0472">Membrane</keyword>
<evidence type="ECO:0000256" key="1">
    <source>
        <dbReference type="ARBA" id="ARBA00004651"/>
    </source>
</evidence>
<evidence type="ECO:0000256" key="2">
    <source>
        <dbReference type="ARBA" id="ARBA00009765"/>
    </source>
</evidence>
<dbReference type="Proteomes" id="UP000036873">
    <property type="component" value="Unassembled WGS sequence"/>
</dbReference>
<evidence type="ECO:0000256" key="7">
    <source>
        <dbReference type="ARBA" id="ARBA00022989"/>
    </source>
</evidence>
<dbReference type="GO" id="GO:0015087">
    <property type="term" value="F:cobalt ion transmembrane transporter activity"/>
    <property type="evidence" value="ECO:0007669"/>
    <property type="project" value="TreeGrafter"/>
</dbReference>
<accession>A0A0L6TZM3</accession>
<evidence type="ECO:0000256" key="9">
    <source>
        <dbReference type="ARBA" id="ARBA00023136"/>
    </source>
</evidence>
<keyword evidence="15" id="KW-1185">Reference proteome</keyword>
<name>A0A0L6TZM3_9FIRM</name>
<keyword evidence="5 13" id="KW-0812">Transmembrane</keyword>
<dbReference type="GO" id="GO:0000287">
    <property type="term" value="F:magnesium ion binding"/>
    <property type="evidence" value="ECO:0007669"/>
    <property type="project" value="TreeGrafter"/>
</dbReference>
<dbReference type="InterPro" id="IPR045863">
    <property type="entry name" value="CorA_TM1_TM2"/>
</dbReference>